<protein>
    <recommendedName>
        <fullName evidence="6">FMN dependent NADH:quinone oxidoreductase</fullName>
        <ecNumber evidence="6">1.6.5.-</ecNumber>
    </recommendedName>
    <alternativeName>
        <fullName evidence="6">Azo-dye reductase</fullName>
    </alternativeName>
    <alternativeName>
        <fullName evidence="6">FMN-dependent NADH-azo compound oxidoreductase</fullName>
    </alternativeName>
    <alternativeName>
        <fullName evidence="6">FMN-dependent NADH-azoreductase</fullName>
        <ecNumber evidence="6">1.7.1.17</ecNumber>
    </alternativeName>
</protein>
<dbReference type="Proteomes" id="UP000198767">
    <property type="component" value="Unassembled WGS sequence"/>
</dbReference>
<comment type="function">
    <text evidence="6">Also exhibits azoreductase activity. Catalyzes the reductive cleavage of the azo bond in aromatic azo compounds to the corresponding amines.</text>
</comment>
<evidence type="ECO:0000256" key="6">
    <source>
        <dbReference type="HAMAP-Rule" id="MF_01216"/>
    </source>
</evidence>
<dbReference type="GO" id="GO:0009055">
    <property type="term" value="F:electron transfer activity"/>
    <property type="evidence" value="ECO:0007669"/>
    <property type="project" value="UniProtKB-UniRule"/>
</dbReference>
<keyword evidence="3 6" id="KW-0560">Oxidoreductase</keyword>
<dbReference type="InterPro" id="IPR050104">
    <property type="entry name" value="FMN-dep_NADH:Q_OxRdtase_AzoR1"/>
</dbReference>
<comment type="cofactor">
    <cofactor evidence="6">
        <name>FMN</name>
        <dbReference type="ChEBI" id="CHEBI:58210"/>
    </cofactor>
    <text evidence="6">Binds 1 FMN per subunit.</text>
</comment>
<feature type="domain" description="Flavodoxin-like fold" evidence="7">
    <location>
        <begin position="1"/>
        <end position="201"/>
    </location>
</feature>
<accession>A0A1G5PIA0</accession>
<dbReference type="EC" id="1.7.1.17" evidence="6"/>
<keyword evidence="2 6" id="KW-0288">FMN</keyword>
<keyword evidence="4 6" id="KW-0520">NAD</keyword>
<evidence type="ECO:0000256" key="2">
    <source>
        <dbReference type="ARBA" id="ARBA00022643"/>
    </source>
</evidence>
<dbReference type="SUPFAM" id="SSF52218">
    <property type="entry name" value="Flavoproteins"/>
    <property type="match status" value="1"/>
</dbReference>
<evidence type="ECO:0000256" key="1">
    <source>
        <dbReference type="ARBA" id="ARBA00022630"/>
    </source>
</evidence>
<organism evidence="8 9">
    <name type="scientific">Epibacterium ulvae</name>
    <dbReference type="NCBI Taxonomy" id="1156985"/>
    <lineage>
        <taxon>Bacteria</taxon>
        <taxon>Pseudomonadati</taxon>
        <taxon>Pseudomonadota</taxon>
        <taxon>Alphaproteobacteria</taxon>
        <taxon>Rhodobacterales</taxon>
        <taxon>Roseobacteraceae</taxon>
        <taxon>Epibacterium</taxon>
    </lineage>
</organism>
<name>A0A1G5PIA0_9RHOB</name>
<gene>
    <name evidence="6" type="primary">azoR</name>
    <name evidence="8" type="ORF">SAMN04488118_10124</name>
</gene>
<evidence type="ECO:0000313" key="9">
    <source>
        <dbReference type="Proteomes" id="UP000198767"/>
    </source>
</evidence>
<dbReference type="InterPro" id="IPR029039">
    <property type="entry name" value="Flavoprotein-like_sf"/>
</dbReference>
<evidence type="ECO:0000256" key="4">
    <source>
        <dbReference type="ARBA" id="ARBA00023027"/>
    </source>
</evidence>
<evidence type="ECO:0000256" key="3">
    <source>
        <dbReference type="ARBA" id="ARBA00023002"/>
    </source>
</evidence>
<comment type="subunit">
    <text evidence="6">Homodimer.</text>
</comment>
<dbReference type="InterPro" id="IPR003680">
    <property type="entry name" value="Flavodoxin_fold"/>
</dbReference>
<dbReference type="EMBL" id="FMWG01000001">
    <property type="protein sequence ID" value="SCZ49245.1"/>
    <property type="molecule type" value="Genomic_DNA"/>
</dbReference>
<comment type="similarity">
    <text evidence="6">Belongs to the azoreductase type 1 family.</text>
</comment>
<dbReference type="Pfam" id="PF02525">
    <property type="entry name" value="Flavodoxin_2"/>
    <property type="match status" value="1"/>
</dbReference>
<dbReference type="OrthoDB" id="9787136at2"/>
<evidence type="ECO:0000259" key="7">
    <source>
        <dbReference type="Pfam" id="PF02525"/>
    </source>
</evidence>
<dbReference type="GO" id="GO:0010181">
    <property type="term" value="F:FMN binding"/>
    <property type="evidence" value="ECO:0007669"/>
    <property type="project" value="UniProtKB-UniRule"/>
</dbReference>
<dbReference type="RefSeq" id="WP_090214468.1">
    <property type="nucleotide sequence ID" value="NZ_FMWG01000001.1"/>
</dbReference>
<dbReference type="HAMAP" id="MF_01216">
    <property type="entry name" value="Azoreductase_type1"/>
    <property type="match status" value="1"/>
</dbReference>
<dbReference type="GO" id="GO:0016655">
    <property type="term" value="F:oxidoreductase activity, acting on NAD(P)H, quinone or similar compound as acceptor"/>
    <property type="evidence" value="ECO:0007669"/>
    <property type="project" value="InterPro"/>
</dbReference>
<reference evidence="8 9" key="1">
    <citation type="submission" date="2016-10" db="EMBL/GenBank/DDBJ databases">
        <authorList>
            <person name="de Groot N.N."/>
        </authorList>
    </citation>
    <scope>NUCLEOTIDE SEQUENCE [LARGE SCALE GENOMIC DNA]</scope>
    <source>
        <strain evidence="8 9">U95</strain>
    </source>
</reference>
<evidence type="ECO:0000256" key="5">
    <source>
        <dbReference type="ARBA" id="ARBA00048542"/>
    </source>
</evidence>
<dbReference type="PANTHER" id="PTHR43741">
    <property type="entry name" value="FMN-DEPENDENT NADH-AZOREDUCTASE 1"/>
    <property type="match status" value="1"/>
</dbReference>
<feature type="binding site" evidence="6">
    <location>
        <position position="9"/>
    </location>
    <ligand>
        <name>FMN</name>
        <dbReference type="ChEBI" id="CHEBI:58210"/>
    </ligand>
</feature>
<sequence>MNILRIDASARLERSLTRKLATHFLETLLAGTPDSEVAKRDVGVTPPDFLTEAWIAAAFTPEKQRTEQDRRVLAESDQLIAEVKAADLILIATPLYNYGMPASLKAWFDKVVRIGQTFSFDLSRGDVPIEPTLSGKTLVILTSSGEFGFEPSGIRHADDHLVPHIQTVAKYLGAETVEIIRIEYQEFGDQRHDHSVERAFQNATTCAQKLARSLNTHRAHKLHL</sequence>
<dbReference type="GO" id="GO:0016652">
    <property type="term" value="F:oxidoreductase activity, acting on NAD(P)H as acceptor"/>
    <property type="evidence" value="ECO:0007669"/>
    <property type="project" value="UniProtKB-UniRule"/>
</dbReference>
<comment type="caution">
    <text evidence="6">Lacks conserved residue(s) required for the propagation of feature annotation.</text>
</comment>
<comment type="function">
    <text evidence="6">Quinone reductase that provides resistance to thiol-specific stress caused by electrophilic quinones.</text>
</comment>
<dbReference type="EC" id="1.6.5.-" evidence="6"/>
<evidence type="ECO:0000313" key="8">
    <source>
        <dbReference type="EMBL" id="SCZ49245.1"/>
    </source>
</evidence>
<comment type="catalytic activity">
    <reaction evidence="5">
        <text>N,N-dimethyl-1,4-phenylenediamine + anthranilate + 2 NAD(+) = 2-(4-dimethylaminophenyl)diazenylbenzoate + 2 NADH + 2 H(+)</text>
        <dbReference type="Rhea" id="RHEA:55872"/>
        <dbReference type="ChEBI" id="CHEBI:15378"/>
        <dbReference type="ChEBI" id="CHEBI:15783"/>
        <dbReference type="ChEBI" id="CHEBI:16567"/>
        <dbReference type="ChEBI" id="CHEBI:57540"/>
        <dbReference type="ChEBI" id="CHEBI:57945"/>
        <dbReference type="ChEBI" id="CHEBI:71579"/>
        <dbReference type="EC" id="1.7.1.17"/>
    </reaction>
    <physiologicalReaction direction="right-to-left" evidence="5">
        <dbReference type="Rhea" id="RHEA:55874"/>
    </physiologicalReaction>
</comment>
<keyword evidence="1 6" id="KW-0285">Flavoprotein</keyword>
<dbReference type="STRING" id="1156985.SAMN04488118_10124"/>
<dbReference type="Gene3D" id="3.40.50.360">
    <property type="match status" value="1"/>
</dbReference>
<keyword evidence="9" id="KW-1185">Reference proteome</keyword>
<comment type="catalytic activity">
    <reaction evidence="6">
        <text>2 a quinone + NADH + H(+) = 2 a 1,4-benzosemiquinone + NAD(+)</text>
        <dbReference type="Rhea" id="RHEA:65952"/>
        <dbReference type="ChEBI" id="CHEBI:15378"/>
        <dbReference type="ChEBI" id="CHEBI:57540"/>
        <dbReference type="ChEBI" id="CHEBI:57945"/>
        <dbReference type="ChEBI" id="CHEBI:132124"/>
        <dbReference type="ChEBI" id="CHEBI:134225"/>
    </reaction>
</comment>
<dbReference type="InterPro" id="IPR023048">
    <property type="entry name" value="NADH:quinone_OxRdtase_FMN_depd"/>
</dbReference>
<proteinExistence type="inferred from homology"/>
<dbReference type="AlphaFoldDB" id="A0A1G5PIA0"/>
<dbReference type="PANTHER" id="PTHR43741:SF2">
    <property type="entry name" value="FMN-DEPENDENT NADH:QUINONE OXIDOREDUCTASE"/>
    <property type="match status" value="1"/>
</dbReference>